<dbReference type="Pfam" id="PF12874">
    <property type="entry name" value="zf-met"/>
    <property type="match status" value="1"/>
</dbReference>
<keyword evidence="4" id="KW-0539">Nucleus</keyword>
<organism evidence="7 8">
    <name type="scientific">Candida maltosa (strain Xu316)</name>
    <name type="common">Yeast</name>
    <dbReference type="NCBI Taxonomy" id="1245528"/>
    <lineage>
        <taxon>Eukaryota</taxon>
        <taxon>Fungi</taxon>
        <taxon>Dikarya</taxon>
        <taxon>Ascomycota</taxon>
        <taxon>Saccharomycotina</taxon>
        <taxon>Pichiomycetes</taxon>
        <taxon>Debaryomycetaceae</taxon>
        <taxon>Candida/Lodderomyces clade</taxon>
        <taxon>Candida</taxon>
    </lineage>
</organism>
<dbReference type="InterPro" id="IPR036236">
    <property type="entry name" value="Znf_C2H2_sf"/>
</dbReference>
<evidence type="ECO:0000259" key="6">
    <source>
        <dbReference type="PROSITE" id="PS00028"/>
    </source>
</evidence>
<gene>
    <name evidence="7" type="ORF">G210_2044</name>
</gene>
<feature type="region of interest" description="Disordered" evidence="5">
    <location>
        <begin position="146"/>
        <end position="193"/>
    </location>
</feature>
<evidence type="ECO:0000256" key="2">
    <source>
        <dbReference type="ARBA" id="ARBA00022771"/>
    </source>
</evidence>
<evidence type="ECO:0000313" key="8">
    <source>
        <dbReference type="Proteomes" id="UP000011777"/>
    </source>
</evidence>
<dbReference type="GO" id="GO:0005681">
    <property type="term" value="C:spliceosomal complex"/>
    <property type="evidence" value="ECO:0007669"/>
    <property type="project" value="InterPro"/>
</dbReference>
<keyword evidence="8" id="KW-1185">Reference proteome</keyword>
<dbReference type="OMA" id="VDHRRKW"/>
<dbReference type="PANTHER" id="PTHR45986">
    <property type="entry name" value="ZINC FINGER MATRIN-TYPE PROTEIN 2"/>
    <property type="match status" value="1"/>
</dbReference>
<protein>
    <recommendedName>
        <fullName evidence="6">C2H2-type domain-containing protein</fullName>
    </recommendedName>
</protein>
<evidence type="ECO:0000256" key="5">
    <source>
        <dbReference type="SAM" id="MobiDB-lite"/>
    </source>
</evidence>
<feature type="compositionally biased region" description="Basic residues" evidence="5">
    <location>
        <begin position="152"/>
        <end position="169"/>
    </location>
</feature>
<dbReference type="EMBL" id="AOGT01000171">
    <property type="protein sequence ID" value="EMG50621.1"/>
    <property type="molecule type" value="Genomic_DNA"/>
</dbReference>
<keyword evidence="3" id="KW-0862">Zinc</keyword>
<dbReference type="GO" id="GO:0046540">
    <property type="term" value="C:U4/U6 x U5 tri-snRNP complex"/>
    <property type="evidence" value="ECO:0007669"/>
    <property type="project" value="TreeGrafter"/>
</dbReference>
<dbReference type="GO" id="GO:0000398">
    <property type="term" value="P:mRNA splicing, via spliceosome"/>
    <property type="evidence" value="ECO:0007669"/>
    <property type="project" value="InterPro"/>
</dbReference>
<sequence length="193" mass="22194">EKSIVPQIEDDSSSLEYITQRNKLLDQSLNAVKKYNLISPQSTTSTFGKNKRFGFFCPICDVSFRDNLLLIDHLNSPQHVSKLNQLNTGKDSQSQELLEGGIRRATLKEVVTTMEKLIAKSIQVKNDITNTPSGLSFQERVERRKEFEEKKKQKRIERKQTQKQRKRQKVQQTTNNNEVNDIMGFGNFGSTKS</sequence>
<accession>M3IVI8</accession>
<dbReference type="STRING" id="1245528.M3IVI8"/>
<dbReference type="AlphaFoldDB" id="M3IVI8"/>
<dbReference type="SUPFAM" id="SSF57667">
    <property type="entry name" value="beta-beta-alpha zinc fingers"/>
    <property type="match status" value="1"/>
</dbReference>
<evidence type="ECO:0000256" key="1">
    <source>
        <dbReference type="ARBA" id="ARBA00022723"/>
    </source>
</evidence>
<dbReference type="Proteomes" id="UP000011777">
    <property type="component" value="Unassembled WGS sequence"/>
</dbReference>
<feature type="domain" description="C2H2-type" evidence="6">
    <location>
        <begin position="57"/>
        <end position="79"/>
    </location>
</feature>
<proteinExistence type="predicted"/>
<comment type="caution">
    <text evidence="7">The sequence shown here is derived from an EMBL/GenBank/DDBJ whole genome shotgun (WGS) entry which is preliminary data.</text>
</comment>
<keyword evidence="2" id="KW-0863">Zinc-finger</keyword>
<dbReference type="HOGENOM" id="CLU_067237_3_0_1"/>
<keyword evidence="1" id="KW-0479">Metal-binding</keyword>
<reference evidence="7 8" key="1">
    <citation type="submission" date="2013-02" db="EMBL/GenBank/DDBJ databases">
        <title>Genome sequence of Candida maltosa Xu316, a potential industrial strain for xylitol and ethanol production.</title>
        <authorList>
            <person name="Yu J."/>
            <person name="Wang Q."/>
            <person name="Geng X."/>
            <person name="Bao W."/>
            <person name="He P."/>
            <person name="Cai J."/>
        </authorList>
    </citation>
    <scope>NUCLEOTIDE SEQUENCE [LARGE SCALE GENOMIC DNA]</scope>
    <source>
        <strain evidence="8">Xu316</strain>
    </source>
</reference>
<dbReference type="InterPro" id="IPR013087">
    <property type="entry name" value="Znf_C2H2_type"/>
</dbReference>
<feature type="non-terminal residue" evidence="7">
    <location>
        <position position="1"/>
    </location>
</feature>
<dbReference type="OrthoDB" id="30343at2759"/>
<dbReference type="InterPro" id="IPR040107">
    <property type="entry name" value="Snu23"/>
</dbReference>
<name>M3IVI8_CANMX</name>
<dbReference type="PROSITE" id="PS00028">
    <property type="entry name" value="ZINC_FINGER_C2H2_1"/>
    <property type="match status" value="1"/>
</dbReference>
<evidence type="ECO:0000313" key="7">
    <source>
        <dbReference type="EMBL" id="EMG50621.1"/>
    </source>
</evidence>
<evidence type="ECO:0000256" key="3">
    <source>
        <dbReference type="ARBA" id="ARBA00022833"/>
    </source>
</evidence>
<dbReference type="eggNOG" id="KOG4727">
    <property type="taxonomic scope" value="Eukaryota"/>
</dbReference>
<dbReference type="GO" id="GO:0008270">
    <property type="term" value="F:zinc ion binding"/>
    <property type="evidence" value="ECO:0007669"/>
    <property type="project" value="UniProtKB-KW"/>
</dbReference>
<dbReference type="PANTHER" id="PTHR45986:SF1">
    <property type="entry name" value="ZINC FINGER MATRIN-TYPE PROTEIN 2"/>
    <property type="match status" value="1"/>
</dbReference>
<evidence type="ECO:0000256" key="4">
    <source>
        <dbReference type="ARBA" id="ARBA00023242"/>
    </source>
</evidence>